<protein>
    <submittedName>
        <fullName evidence="1">Uncharacterized protein</fullName>
    </submittedName>
</protein>
<name>A0ABU6UC05_9FABA</name>
<organism evidence="1 2">
    <name type="scientific">Stylosanthes scabra</name>
    <dbReference type="NCBI Taxonomy" id="79078"/>
    <lineage>
        <taxon>Eukaryota</taxon>
        <taxon>Viridiplantae</taxon>
        <taxon>Streptophyta</taxon>
        <taxon>Embryophyta</taxon>
        <taxon>Tracheophyta</taxon>
        <taxon>Spermatophyta</taxon>
        <taxon>Magnoliopsida</taxon>
        <taxon>eudicotyledons</taxon>
        <taxon>Gunneridae</taxon>
        <taxon>Pentapetalae</taxon>
        <taxon>rosids</taxon>
        <taxon>fabids</taxon>
        <taxon>Fabales</taxon>
        <taxon>Fabaceae</taxon>
        <taxon>Papilionoideae</taxon>
        <taxon>50 kb inversion clade</taxon>
        <taxon>dalbergioids sensu lato</taxon>
        <taxon>Dalbergieae</taxon>
        <taxon>Pterocarpus clade</taxon>
        <taxon>Stylosanthes</taxon>
    </lineage>
</organism>
<dbReference type="Proteomes" id="UP001341840">
    <property type="component" value="Unassembled WGS sequence"/>
</dbReference>
<keyword evidence="2" id="KW-1185">Reference proteome</keyword>
<evidence type="ECO:0000313" key="1">
    <source>
        <dbReference type="EMBL" id="MED6157378.1"/>
    </source>
</evidence>
<accession>A0ABU6UC05</accession>
<reference evidence="1 2" key="1">
    <citation type="journal article" date="2023" name="Plants (Basel)">
        <title>Bridging the Gap: Combining Genomics and Transcriptomics Approaches to Understand Stylosanthes scabra, an Orphan Legume from the Brazilian Caatinga.</title>
        <authorList>
            <person name="Ferreira-Neto J.R.C."/>
            <person name="da Silva M.D."/>
            <person name="Binneck E."/>
            <person name="de Melo N.F."/>
            <person name="da Silva R.H."/>
            <person name="de Melo A.L.T.M."/>
            <person name="Pandolfi V."/>
            <person name="Bustamante F.O."/>
            <person name="Brasileiro-Vidal A.C."/>
            <person name="Benko-Iseppon A.M."/>
        </authorList>
    </citation>
    <scope>NUCLEOTIDE SEQUENCE [LARGE SCALE GENOMIC DNA]</scope>
    <source>
        <tissue evidence="1">Leaves</tissue>
    </source>
</reference>
<dbReference type="EMBL" id="JASCZI010120906">
    <property type="protein sequence ID" value="MED6157378.1"/>
    <property type="molecule type" value="Genomic_DNA"/>
</dbReference>
<evidence type="ECO:0000313" key="2">
    <source>
        <dbReference type="Proteomes" id="UP001341840"/>
    </source>
</evidence>
<proteinExistence type="predicted"/>
<sequence length="120" mass="13993">MEGRLKFEESKPKTKVNSDPFEVFPGVGKRLLDFLIQQKFKDRDVSLCPRCNVVFDAEVAAIFERESMKKNSLLINKSKFGKGMHLEEIREYNEYHARCNFRGRGRGRFNGRFGQNQGRS</sequence>
<comment type="caution">
    <text evidence="1">The sequence shown here is derived from an EMBL/GenBank/DDBJ whole genome shotgun (WGS) entry which is preliminary data.</text>
</comment>
<gene>
    <name evidence="1" type="ORF">PIB30_022647</name>
</gene>